<feature type="transmembrane region" description="Helical" evidence="6">
    <location>
        <begin position="260"/>
        <end position="277"/>
    </location>
</feature>
<dbReference type="PANTHER" id="PTHR37693">
    <property type="entry name" value="PHOSPHATIDYLGLYCEROL LYSYLTRANSFERASE"/>
    <property type="match status" value="1"/>
</dbReference>
<feature type="transmembrane region" description="Helical" evidence="6">
    <location>
        <begin position="229"/>
        <end position="254"/>
    </location>
</feature>
<dbReference type="RefSeq" id="WP_012869831.1">
    <property type="nucleotide sequence ID" value="NC_013522.1"/>
</dbReference>
<feature type="transmembrane region" description="Helical" evidence="6">
    <location>
        <begin position="44"/>
        <end position="64"/>
    </location>
</feature>
<evidence type="ECO:0000256" key="3">
    <source>
        <dbReference type="ARBA" id="ARBA00022692"/>
    </source>
</evidence>
<feature type="transmembrane region" description="Helical" evidence="6">
    <location>
        <begin position="316"/>
        <end position="332"/>
    </location>
</feature>
<dbReference type="PANTHER" id="PTHR37693:SF1">
    <property type="entry name" value="INTEGRAL MEMBRANE PROTEIN"/>
    <property type="match status" value="1"/>
</dbReference>
<keyword evidence="5 6" id="KW-0472">Membrane</keyword>
<feature type="transmembrane region" description="Helical" evidence="6">
    <location>
        <begin position="153"/>
        <end position="173"/>
    </location>
</feature>
<evidence type="ECO:0008006" key="9">
    <source>
        <dbReference type="Google" id="ProtNLM"/>
    </source>
</evidence>
<keyword evidence="2" id="KW-1003">Cell membrane</keyword>
<dbReference type="PROSITE" id="PS51257">
    <property type="entry name" value="PROKAR_LIPOPROTEIN"/>
    <property type="match status" value="1"/>
</dbReference>
<feature type="transmembrane region" description="Helical" evidence="6">
    <location>
        <begin position="7"/>
        <end position="24"/>
    </location>
</feature>
<evidence type="ECO:0000313" key="7">
    <source>
        <dbReference type="EMBL" id="ACZ19316.1"/>
    </source>
</evidence>
<evidence type="ECO:0000256" key="6">
    <source>
        <dbReference type="SAM" id="Phobius"/>
    </source>
</evidence>
<evidence type="ECO:0000313" key="8">
    <source>
        <dbReference type="Proteomes" id="UP000002030"/>
    </source>
</evidence>
<dbReference type="Proteomes" id="UP000002030">
    <property type="component" value="Chromosome"/>
</dbReference>
<accession>D1B5M5</accession>
<dbReference type="EMBL" id="CP001818">
    <property type="protein sequence ID" value="ACZ19316.1"/>
    <property type="molecule type" value="Genomic_DNA"/>
</dbReference>
<evidence type="ECO:0000256" key="5">
    <source>
        <dbReference type="ARBA" id="ARBA00023136"/>
    </source>
</evidence>
<proteinExistence type="predicted"/>
<dbReference type="OrthoDB" id="9810654at2"/>
<evidence type="ECO:0000256" key="4">
    <source>
        <dbReference type="ARBA" id="ARBA00022989"/>
    </source>
</evidence>
<sequence>MKVKKGLYLFLLVASCVSIGTIALTVDRSSIDLLLRADRWKLTLAASLVPLIWLFDALRFSAIARASGHRIPLRLSLTLTWINYFGCAITPMQGGGGPFQIYLLYRNGIPVGKGVAVTLVRTMMTLLILGMAIPLAMIFSPNILQGQRLIRDLAIYITSVMCAIWAVVAISLLRPSLVKRTSAVITMLLKRLGLIGPNRLRRIIRHVNAEVDIYNENMRSFWQNGKGHILLGAIFTFLQQMAQLSVLPCLIWAMGLPVEYFKSVLLQALLLFALYFIPTPGGSGAAEGGGAAAFRLLVPTNVAGMLAVGWRGLVEYSGVLIGTLLAIKIFGLDRAEELITKTEEEIDSSAPEV</sequence>
<dbReference type="KEGG" id="tai:Taci_1084"/>
<comment type="subcellular location">
    <subcellularLocation>
        <location evidence="1">Cell membrane</location>
        <topology evidence="1">Multi-pass membrane protein</topology>
    </subcellularLocation>
</comment>
<gene>
    <name evidence="7" type="ordered locus">Taci_1084</name>
</gene>
<keyword evidence="3 6" id="KW-0812">Transmembrane</keyword>
<organism evidence="7 8">
    <name type="scientific">Thermanaerovibrio acidaminovorans (strain ATCC 49978 / DSM 6589 / Su883)</name>
    <name type="common">Selenomonas acidaminovorans</name>
    <dbReference type="NCBI Taxonomy" id="525903"/>
    <lineage>
        <taxon>Bacteria</taxon>
        <taxon>Thermotogati</taxon>
        <taxon>Synergistota</taxon>
        <taxon>Synergistia</taxon>
        <taxon>Synergistales</taxon>
        <taxon>Synergistaceae</taxon>
        <taxon>Thermanaerovibrio</taxon>
    </lineage>
</organism>
<dbReference type="AlphaFoldDB" id="D1B5M5"/>
<keyword evidence="8" id="KW-1185">Reference proteome</keyword>
<keyword evidence="4 6" id="KW-1133">Transmembrane helix</keyword>
<reference evidence="7 8" key="1">
    <citation type="journal article" date="2009" name="Stand. Genomic Sci.">
        <title>Complete genome sequence of Thermanaerovibrio acidaminovorans type strain (Su883).</title>
        <authorList>
            <person name="Chovatia M."/>
            <person name="Sikorski J."/>
            <person name="Schroder M."/>
            <person name="Lapidus A."/>
            <person name="Nolan M."/>
            <person name="Tice H."/>
            <person name="Glavina Del Rio T."/>
            <person name="Copeland A."/>
            <person name="Cheng J.F."/>
            <person name="Lucas S."/>
            <person name="Chen F."/>
            <person name="Bruce D."/>
            <person name="Goodwin L."/>
            <person name="Pitluck S."/>
            <person name="Ivanova N."/>
            <person name="Mavromatis K."/>
            <person name="Ovchinnikova G."/>
            <person name="Pati A."/>
            <person name="Chen A."/>
            <person name="Palaniappan K."/>
            <person name="Land M."/>
            <person name="Hauser L."/>
            <person name="Chang Y.J."/>
            <person name="Jeffries C.D."/>
            <person name="Chain P."/>
            <person name="Saunders E."/>
            <person name="Detter J.C."/>
            <person name="Brettin T."/>
            <person name="Rohde M."/>
            <person name="Goker M."/>
            <person name="Spring S."/>
            <person name="Bristow J."/>
            <person name="Markowitz V."/>
            <person name="Hugenholtz P."/>
            <person name="Kyrpides N.C."/>
            <person name="Klenk H.P."/>
            <person name="Eisen J.A."/>
        </authorList>
    </citation>
    <scope>NUCLEOTIDE SEQUENCE [LARGE SCALE GENOMIC DNA]</scope>
    <source>
        <strain evidence="8">ATCC 49978 / DSM 6589 / Su883</strain>
    </source>
</reference>
<dbReference type="HOGENOM" id="CLU_039146_1_0_0"/>
<dbReference type="GO" id="GO:0005886">
    <property type="term" value="C:plasma membrane"/>
    <property type="evidence" value="ECO:0007669"/>
    <property type="project" value="UniProtKB-SubCell"/>
</dbReference>
<dbReference type="Pfam" id="PF03706">
    <property type="entry name" value="LPG_synthase_TM"/>
    <property type="match status" value="1"/>
</dbReference>
<dbReference type="eggNOG" id="COG0392">
    <property type="taxonomic scope" value="Bacteria"/>
</dbReference>
<evidence type="ECO:0000256" key="1">
    <source>
        <dbReference type="ARBA" id="ARBA00004651"/>
    </source>
</evidence>
<dbReference type="STRING" id="525903.Taci_1084"/>
<feature type="transmembrane region" description="Helical" evidence="6">
    <location>
        <begin position="123"/>
        <end position="141"/>
    </location>
</feature>
<protein>
    <recommendedName>
        <fullName evidence="9">Integral membrane protein-like protein</fullName>
    </recommendedName>
</protein>
<name>D1B5M5_THEAS</name>
<evidence type="ECO:0000256" key="2">
    <source>
        <dbReference type="ARBA" id="ARBA00022475"/>
    </source>
</evidence>
<dbReference type="EnsemblBacteria" id="ACZ19316">
    <property type="protein sequence ID" value="ACZ19316"/>
    <property type="gene ID" value="Taci_1084"/>
</dbReference>
<dbReference type="NCBIfam" id="TIGR00374">
    <property type="entry name" value="flippase-like domain"/>
    <property type="match status" value="1"/>
</dbReference>
<dbReference type="InterPro" id="IPR022791">
    <property type="entry name" value="L-PG_synthase/AglD"/>
</dbReference>